<dbReference type="PRINTS" id="PR00034">
    <property type="entry name" value="HTHCRP"/>
</dbReference>
<name>A0ABQ5W9W7_9HYPH</name>
<dbReference type="EMBL" id="BSNS01000020">
    <property type="protein sequence ID" value="GLQ56629.1"/>
    <property type="molecule type" value="Genomic_DNA"/>
</dbReference>
<dbReference type="CDD" id="cd00038">
    <property type="entry name" value="CAP_ED"/>
    <property type="match status" value="1"/>
</dbReference>
<dbReference type="InterPro" id="IPR012318">
    <property type="entry name" value="HTH_CRP"/>
</dbReference>
<dbReference type="InterPro" id="IPR036390">
    <property type="entry name" value="WH_DNA-bd_sf"/>
</dbReference>
<dbReference type="InterPro" id="IPR018490">
    <property type="entry name" value="cNMP-bd_dom_sf"/>
</dbReference>
<dbReference type="Proteomes" id="UP001156691">
    <property type="component" value="Unassembled WGS sequence"/>
</dbReference>
<proteinExistence type="predicted"/>
<feature type="domain" description="Cyclic nucleotide-binding" evidence="4">
    <location>
        <begin position="1"/>
        <end position="52"/>
    </location>
</feature>
<reference evidence="7" key="1">
    <citation type="journal article" date="2019" name="Int. J. Syst. Evol. Microbiol.">
        <title>The Global Catalogue of Microorganisms (GCM) 10K type strain sequencing project: providing services to taxonomists for standard genome sequencing and annotation.</title>
        <authorList>
            <consortium name="The Broad Institute Genomics Platform"/>
            <consortium name="The Broad Institute Genome Sequencing Center for Infectious Disease"/>
            <person name="Wu L."/>
            <person name="Ma J."/>
        </authorList>
    </citation>
    <scope>NUCLEOTIDE SEQUENCE [LARGE SCALE GENOMIC DNA]</scope>
    <source>
        <strain evidence="7">NBRC 112416</strain>
    </source>
</reference>
<evidence type="ECO:0000256" key="1">
    <source>
        <dbReference type="ARBA" id="ARBA00023015"/>
    </source>
</evidence>
<accession>A0ABQ5W9W7</accession>
<gene>
    <name evidence="6" type="ORF">GCM10010862_38880</name>
</gene>
<feature type="domain" description="HTH crp-type" evidence="5">
    <location>
        <begin position="107"/>
        <end position="177"/>
    </location>
</feature>
<dbReference type="SUPFAM" id="SSF51206">
    <property type="entry name" value="cAMP-binding domain-like"/>
    <property type="match status" value="1"/>
</dbReference>
<organism evidence="6 7">
    <name type="scientific">Devosia nitrariae</name>
    <dbReference type="NCBI Taxonomy" id="2071872"/>
    <lineage>
        <taxon>Bacteria</taxon>
        <taxon>Pseudomonadati</taxon>
        <taxon>Pseudomonadota</taxon>
        <taxon>Alphaproteobacteria</taxon>
        <taxon>Hyphomicrobiales</taxon>
        <taxon>Devosiaceae</taxon>
        <taxon>Devosia</taxon>
    </lineage>
</organism>
<sequence length="184" mass="20750">MTPYNEGAVIYAQGEPSGPLYLVEYGAVRIHRLTYDGRRQISAFHFAGEVFGFEADGEHHFYAESIDRVGIRTLRPFSEDSNLEGVLPLALQSLIRAQEHLLVLGRRTAMEKVASFFADLNVRQGETGNVYLPMQRSDIADYLGLTFETVSRMLRKLIDARTIRLASTKEVQILNLEALEDLSQ</sequence>
<keyword evidence="1" id="KW-0805">Transcription regulation</keyword>
<protein>
    <submittedName>
        <fullName evidence="6">Transcriptional regulator</fullName>
    </submittedName>
</protein>
<keyword evidence="3" id="KW-0804">Transcription</keyword>
<dbReference type="CDD" id="cd00092">
    <property type="entry name" value="HTH_CRP"/>
    <property type="match status" value="1"/>
</dbReference>
<keyword evidence="2" id="KW-0238">DNA-binding</keyword>
<keyword evidence="7" id="KW-1185">Reference proteome</keyword>
<dbReference type="PROSITE" id="PS50042">
    <property type="entry name" value="CNMP_BINDING_3"/>
    <property type="match status" value="1"/>
</dbReference>
<evidence type="ECO:0000256" key="3">
    <source>
        <dbReference type="ARBA" id="ARBA00023163"/>
    </source>
</evidence>
<evidence type="ECO:0000259" key="5">
    <source>
        <dbReference type="PROSITE" id="PS51063"/>
    </source>
</evidence>
<dbReference type="InterPro" id="IPR036388">
    <property type="entry name" value="WH-like_DNA-bd_sf"/>
</dbReference>
<dbReference type="PROSITE" id="PS51063">
    <property type="entry name" value="HTH_CRP_2"/>
    <property type="match status" value="1"/>
</dbReference>
<dbReference type="InterPro" id="IPR014710">
    <property type="entry name" value="RmlC-like_jellyroll"/>
</dbReference>
<dbReference type="Pfam" id="PF00027">
    <property type="entry name" value="cNMP_binding"/>
    <property type="match status" value="1"/>
</dbReference>
<evidence type="ECO:0000313" key="6">
    <source>
        <dbReference type="EMBL" id="GLQ56629.1"/>
    </source>
</evidence>
<dbReference type="Gene3D" id="2.60.120.10">
    <property type="entry name" value="Jelly Rolls"/>
    <property type="match status" value="1"/>
</dbReference>
<dbReference type="SUPFAM" id="SSF46785">
    <property type="entry name" value="Winged helix' DNA-binding domain"/>
    <property type="match status" value="1"/>
</dbReference>
<evidence type="ECO:0000259" key="4">
    <source>
        <dbReference type="PROSITE" id="PS50042"/>
    </source>
</evidence>
<comment type="caution">
    <text evidence="6">The sequence shown here is derived from an EMBL/GenBank/DDBJ whole genome shotgun (WGS) entry which is preliminary data.</text>
</comment>
<evidence type="ECO:0000313" key="7">
    <source>
        <dbReference type="Proteomes" id="UP001156691"/>
    </source>
</evidence>
<dbReference type="Pfam" id="PF13545">
    <property type="entry name" value="HTH_Crp_2"/>
    <property type="match status" value="1"/>
</dbReference>
<dbReference type="SMART" id="SM00419">
    <property type="entry name" value="HTH_CRP"/>
    <property type="match status" value="1"/>
</dbReference>
<evidence type="ECO:0000256" key="2">
    <source>
        <dbReference type="ARBA" id="ARBA00023125"/>
    </source>
</evidence>
<dbReference type="Gene3D" id="1.10.10.10">
    <property type="entry name" value="Winged helix-like DNA-binding domain superfamily/Winged helix DNA-binding domain"/>
    <property type="match status" value="1"/>
</dbReference>
<dbReference type="InterPro" id="IPR000595">
    <property type="entry name" value="cNMP-bd_dom"/>
</dbReference>